<evidence type="ECO:0000313" key="2">
    <source>
        <dbReference type="Proteomes" id="UP000018958"/>
    </source>
</evidence>
<dbReference type="EMBL" id="ANIX01000098">
    <property type="protein sequence ID" value="ETP26987.1"/>
    <property type="molecule type" value="Genomic_DNA"/>
</dbReference>
<name>W2XWT4_PHYNI</name>
<evidence type="ECO:0000313" key="1">
    <source>
        <dbReference type="EMBL" id="ETP26987.1"/>
    </source>
</evidence>
<proteinExistence type="predicted"/>
<reference evidence="1 2" key="1">
    <citation type="submission" date="2013-11" db="EMBL/GenBank/DDBJ databases">
        <title>The Genome Sequence of Phytophthora parasitica CJ01A1.</title>
        <authorList>
            <consortium name="The Broad Institute Genomics Platform"/>
            <person name="Russ C."/>
            <person name="Tyler B."/>
            <person name="Panabieres F."/>
            <person name="Shan W."/>
            <person name="Tripathy S."/>
            <person name="Grunwald N."/>
            <person name="Machado M."/>
            <person name="Johnson C.S."/>
            <person name="Walker B."/>
            <person name="Young S.K."/>
            <person name="Zeng Q."/>
            <person name="Gargeya S."/>
            <person name="Fitzgerald M."/>
            <person name="Haas B."/>
            <person name="Abouelleil A."/>
            <person name="Allen A.W."/>
            <person name="Alvarado L."/>
            <person name="Arachchi H.M."/>
            <person name="Berlin A.M."/>
            <person name="Chapman S.B."/>
            <person name="Gainer-Dewar J."/>
            <person name="Goldberg J."/>
            <person name="Griggs A."/>
            <person name="Gujja S."/>
            <person name="Hansen M."/>
            <person name="Howarth C."/>
            <person name="Imamovic A."/>
            <person name="Ireland A."/>
            <person name="Larimer J."/>
            <person name="McCowan C."/>
            <person name="Murphy C."/>
            <person name="Pearson M."/>
            <person name="Poon T.W."/>
            <person name="Priest M."/>
            <person name="Roberts A."/>
            <person name="Saif S."/>
            <person name="Shea T."/>
            <person name="Sisk P."/>
            <person name="Sykes S."/>
            <person name="Wortman J."/>
            <person name="Nusbaum C."/>
            <person name="Birren B."/>
        </authorList>
    </citation>
    <scope>NUCLEOTIDE SEQUENCE [LARGE SCALE GENOMIC DNA]</scope>
    <source>
        <strain evidence="1 2">CJ01A1</strain>
    </source>
</reference>
<sequence>MVTPSAAMNRPNALIAVWQARWELADDYYLNILGTKQSTSLRDTTIAKAERIPDSSKCLKQL</sequence>
<dbReference type="AlphaFoldDB" id="W2XWT4"/>
<gene>
    <name evidence="1" type="ORF">F441_00440</name>
</gene>
<organism evidence="1 2">
    <name type="scientific">Phytophthora nicotianae CJ01A1</name>
    <dbReference type="NCBI Taxonomy" id="1317063"/>
    <lineage>
        <taxon>Eukaryota</taxon>
        <taxon>Sar</taxon>
        <taxon>Stramenopiles</taxon>
        <taxon>Oomycota</taxon>
        <taxon>Peronosporomycetes</taxon>
        <taxon>Peronosporales</taxon>
        <taxon>Peronosporaceae</taxon>
        <taxon>Phytophthora</taxon>
    </lineage>
</organism>
<dbReference type="Proteomes" id="UP000018958">
    <property type="component" value="Unassembled WGS sequence"/>
</dbReference>
<protein>
    <submittedName>
        <fullName evidence="1">Uncharacterized protein</fullName>
    </submittedName>
</protein>
<accession>W2XWT4</accession>
<comment type="caution">
    <text evidence="1">The sequence shown here is derived from an EMBL/GenBank/DDBJ whole genome shotgun (WGS) entry which is preliminary data.</text>
</comment>